<dbReference type="PROSITE" id="PS50127">
    <property type="entry name" value="UBC_2"/>
    <property type="match status" value="1"/>
</dbReference>
<dbReference type="SMART" id="SM00212">
    <property type="entry name" value="UBCc"/>
    <property type="match status" value="1"/>
</dbReference>
<dbReference type="Proteomes" id="UP000516314">
    <property type="component" value="Chromosome 1"/>
</dbReference>
<dbReference type="Gene3D" id="3.10.110.10">
    <property type="entry name" value="Ubiquitin Conjugating Enzyme"/>
    <property type="match status" value="1"/>
</dbReference>
<dbReference type="InterPro" id="IPR000608">
    <property type="entry name" value="UBC"/>
</dbReference>
<gene>
    <name evidence="2" type="ORF">AT9943_LOCUS3025</name>
</gene>
<accession>A0A7G2DVI6</accession>
<dbReference type="AlphaFoldDB" id="A0A7G2DVI6"/>
<evidence type="ECO:0000259" key="1">
    <source>
        <dbReference type="PROSITE" id="PS50127"/>
    </source>
</evidence>
<dbReference type="InterPro" id="IPR016135">
    <property type="entry name" value="UBQ-conjugating_enzyme/RWD"/>
</dbReference>
<dbReference type="EMBL" id="LR881466">
    <property type="protein sequence ID" value="CAD5314600.1"/>
    <property type="molecule type" value="Genomic_DNA"/>
</dbReference>
<organism evidence="2 3">
    <name type="scientific">Arabidopsis thaliana</name>
    <name type="common">Mouse-ear cress</name>
    <dbReference type="NCBI Taxonomy" id="3702"/>
    <lineage>
        <taxon>Eukaryota</taxon>
        <taxon>Viridiplantae</taxon>
        <taxon>Streptophyta</taxon>
        <taxon>Embryophyta</taxon>
        <taxon>Tracheophyta</taxon>
        <taxon>Spermatophyta</taxon>
        <taxon>Magnoliopsida</taxon>
        <taxon>eudicotyledons</taxon>
        <taxon>Gunneridae</taxon>
        <taxon>Pentapetalae</taxon>
        <taxon>rosids</taxon>
        <taxon>malvids</taxon>
        <taxon>Brassicales</taxon>
        <taxon>Brassicaceae</taxon>
        <taxon>Camelineae</taxon>
        <taxon>Arabidopsis</taxon>
    </lineage>
</organism>
<sequence length="272" mass="30775">MFKKMDKKAAQRIAMEYRAMISKESLFSIGQNSNNIYEWTAVIRGPDGTPYEGGMFNLSIKFPTDYPFKPPKFTFKTPIYHPNINDEGSICMNILKDKWTPALMVEKVLLSILLLLEKPNPDDPLRCACKVIFTAFEDYLVEENDQPFLMAKKAVQEENSQELVALSRKSQAFSEASRGVIECQQKLEAMVTALVSQQSGEQVNRAPDSNLVASGELTSSSSLTPRPLDPPDLNEYGQLYMGFVDGFTDVSSSKALEWHHNYIRDRFDMFPS</sequence>
<evidence type="ECO:0000313" key="2">
    <source>
        <dbReference type="EMBL" id="CAD5314600.1"/>
    </source>
</evidence>
<dbReference type="PANTHER" id="PTHR24068">
    <property type="entry name" value="UBIQUITIN-CONJUGATING ENZYME E2"/>
    <property type="match status" value="1"/>
</dbReference>
<feature type="domain" description="UBC core" evidence="1">
    <location>
        <begin position="8"/>
        <end position="154"/>
    </location>
</feature>
<reference evidence="2 3" key="1">
    <citation type="submission" date="2020-09" db="EMBL/GenBank/DDBJ databases">
        <authorList>
            <person name="Ashkenazy H."/>
        </authorList>
    </citation>
    <scope>NUCLEOTIDE SEQUENCE [LARGE SCALE GENOMIC DNA]</scope>
    <source>
        <strain evidence="3">cv. Cdm-0</strain>
    </source>
</reference>
<proteinExistence type="predicted"/>
<name>A0A7G2DVI6_ARATH</name>
<protein>
    <submittedName>
        <fullName evidence="2">(thale cress) hypothetical protein</fullName>
    </submittedName>
</protein>
<dbReference type="SUPFAM" id="SSF54495">
    <property type="entry name" value="UBC-like"/>
    <property type="match status" value="1"/>
</dbReference>
<dbReference type="Pfam" id="PF00179">
    <property type="entry name" value="UQ_con"/>
    <property type="match status" value="1"/>
</dbReference>
<evidence type="ECO:0000313" key="3">
    <source>
        <dbReference type="Proteomes" id="UP000516314"/>
    </source>
</evidence>